<evidence type="ECO:0000313" key="3">
    <source>
        <dbReference type="EMBL" id="ABF43035.1"/>
    </source>
</evidence>
<keyword evidence="2" id="KW-0472">Membrane</keyword>
<dbReference type="EnsemblBacteria" id="ABF43035">
    <property type="protein sequence ID" value="ABF43035"/>
    <property type="gene ID" value="Acid345_4035"/>
</dbReference>
<dbReference type="PIRSF" id="PIRSF030959">
    <property type="entry name" value="UCP030959"/>
    <property type="match status" value="1"/>
</dbReference>
<evidence type="ECO:0000313" key="4">
    <source>
        <dbReference type="Proteomes" id="UP000002432"/>
    </source>
</evidence>
<dbReference type="InterPro" id="IPR019734">
    <property type="entry name" value="TPR_rpt"/>
</dbReference>
<feature type="transmembrane region" description="Helical" evidence="2">
    <location>
        <begin position="40"/>
        <end position="59"/>
    </location>
</feature>
<organism evidence="3 4">
    <name type="scientific">Koribacter versatilis (strain Ellin345)</name>
    <dbReference type="NCBI Taxonomy" id="204669"/>
    <lineage>
        <taxon>Bacteria</taxon>
        <taxon>Pseudomonadati</taxon>
        <taxon>Acidobacteriota</taxon>
        <taxon>Terriglobia</taxon>
        <taxon>Terriglobales</taxon>
        <taxon>Candidatus Korobacteraceae</taxon>
        <taxon>Candidatus Korobacter</taxon>
    </lineage>
</organism>
<dbReference type="KEGG" id="aba:Acid345_4035"/>
<dbReference type="HOGENOM" id="CLU_1093201_0_0_0"/>
<dbReference type="SUPFAM" id="SSF48452">
    <property type="entry name" value="TPR-like"/>
    <property type="match status" value="1"/>
</dbReference>
<dbReference type="Pfam" id="PF13181">
    <property type="entry name" value="TPR_8"/>
    <property type="match status" value="1"/>
</dbReference>
<evidence type="ECO:0000256" key="1">
    <source>
        <dbReference type="PROSITE-ProRule" id="PRU00339"/>
    </source>
</evidence>
<keyword evidence="4" id="KW-1185">Reference proteome</keyword>
<protein>
    <submittedName>
        <fullName evidence="3">TPR repeat protein</fullName>
    </submittedName>
</protein>
<dbReference type="RefSeq" id="WP_011524834.1">
    <property type="nucleotide sequence ID" value="NC_008009.1"/>
</dbReference>
<dbReference type="Gene3D" id="1.25.40.10">
    <property type="entry name" value="Tetratricopeptide repeat domain"/>
    <property type="match status" value="1"/>
</dbReference>
<feature type="transmembrane region" description="Helical" evidence="2">
    <location>
        <begin position="12"/>
        <end position="33"/>
    </location>
</feature>
<dbReference type="OrthoDB" id="114037at2"/>
<dbReference type="SMART" id="SM00028">
    <property type="entry name" value="TPR"/>
    <property type="match status" value="2"/>
</dbReference>
<keyword evidence="1" id="KW-0802">TPR repeat</keyword>
<dbReference type="eggNOG" id="COG4700">
    <property type="taxonomic scope" value="Bacteria"/>
</dbReference>
<dbReference type="InterPro" id="IPR011990">
    <property type="entry name" value="TPR-like_helical_dom_sf"/>
</dbReference>
<dbReference type="STRING" id="204669.Acid345_4035"/>
<dbReference type="Pfam" id="PF14559">
    <property type="entry name" value="TPR_19"/>
    <property type="match status" value="1"/>
</dbReference>
<dbReference type="AlphaFoldDB" id="Q1IJB5"/>
<proteinExistence type="predicted"/>
<dbReference type="InterPro" id="IPR014562">
    <property type="entry name" value="UCP030959_TPR_rpt-cont"/>
</dbReference>
<dbReference type="EMBL" id="CP000360">
    <property type="protein sequence ID" value="ABF43035.1"/>
    <property type="molecule type" value="Genomic_DNA"/>
</dbReference>
<name>Q1IJB5_KORVE</name>
<evidence type="ECO:0000256" key="2">
    <source>
        <dbReference type="SAM" id="Phobius"/>
    </source>
</evidence>
<gene>
    <name evidence="3" type="ordered locus">Acid345_4035</name>
</gene>
<keyword evidence="2" id="KW-1133">Transmembrane helix</keyword>
<accession>Q1IJB5</accession>
<reference evidence="3 4" key="1">
    <citation type="journal article" date="2009" name="Appl. Environ. Microbiol.">
        <title>Three genomes from the phylum Acidobacteria provide insight into the lifestyles of these microorganisms in soils.</title>
        <authorList>
            <person name="Ward N.L."/>
            <person name="Challacombe J.F."/>
            <person name="Janssen P.H."/>
            <person name="Henrissat B."/>
            <person name="Coutinho P.M."/>
            <person name="Wu M."/>
            <person name="Xie G."/>
            <person name="Haft D.H."/>
            <person name="Sait M."/>
            <person name="Badger J."/>
            <person name="Barabote R.D."/>
            <person name="Bradley B."/>
            <person name="Brettin T.S."/>
            <person name="Brinkac L.M."/>
            <person name="Bruce D."/>
            <person name="Creasy T."/>
            <person name="Daugherty S.C."/>
            <person name="Davidsen T.M."/>
            <person name="DeBoy R.T."/>
            <person name="Detter J.C."/>
            <person name="Dodson R.J."/>
            <person name="Durkin A.S."/>
            <person name="Ganapathy A."/>
            <person name="Gwinn-Giglio M."/>
            <person name="Han C.S."/>
            <person name="Khouri H."/>
            <person name="Kiss H."/>
            <person name="Kothari S.P."/>
            <person name="Madupu R."/>
            <person name="Nelson K.E."/>
            <person name="Nelson W.C."/>
            <person name="Paulsen I."/>
            <person name="Penn K."/>
            <person name="Ren Q."/>
            <person name="Rosovitz M.J."/>
            <person name="Selengut J.D."/>
            <person name="Shrivastava S."/>
            <person name="Sullivan S.A."/>
            <person name="Tapia R."/>
            <person name="Thompson L.S."/>
            <person name="Watkins K.L."/>
            <person name="Yang Q."/>
            <person name="Yu C."/>
            <person name="Zafar N."/>
            <person name="Zhou L."/>
            <person name="Kuske C.R."/>
        </authorList>
    </citation>
    <scope>NUCLEOTIDE SEQUENCE [LARGE SCALE GENOMIC DNA]</scope>
    <source>
        <strain evidence="3 4">Ellin345</strain>
    </source>
</reference>
<keyword evidence="2" id="KW-0812">Transmembrane</keyword>
<dbReference type="PROSITE" id="PS50005">
    <property type="entry name" value="TPR"/>
    <property type="match status" value="1"/>
</dbReference>
<dbReference type="Proteomes" id="UP000002432">
    <property type="component" value="Chromosome"/>
</dbReference>
<sequence length="254" mass="28727">MTERVGTIGLMFGFGGLFSIGGILVIAALVHFVRKRPDFFWIWVILFLGPLGALIYLAVEALPELTDPGAFRFVQRGSRRKELEAAVVDNPSAGNYEELGQIYLDEEKWAKAKDAYDHAISARTDSIDPFYRRAVAETELGQFDAAVADLERVVREDPKYDFQRAPGLLAYAYWKTGQNERATQMFEAATQTSTLTETQYHYAEFLASQGRNAGAKKLLDGILAKRHNMPGFQKRRERPWFRRTEALRKTLPAA</sequence>
<feature type="repeat" description="TPR" evidence="1">
    <location>
        <begin position="93"/>
        <end position="126"/>
    </location>
</feature>